<reference evidence="1" key="1">
    <citation type="submission" date="2021-04" db="EMBL/GenBank/DDBJ databases">
        <title>Pseudaminobacter soli sp. nov., isolated from paddy soil contaminated by heavy metals.</title>
        <authorList>
            <person name="Zhang K."/>
        </authorList>
    </citation>
    <scope>NUCLEOTIDE SEQUENCE</scope>
    <source>
        <strain evidence="1">19-2017</strain>
    </source>
</reference>
<name>A0A942DWM8_9HYPH</name>
<evidence type="ECO:0000313" key="2">
    <source>
        <dbReference type="Proteomes" id="UP000680348"/>
    </source>
</evidence>
<comment type="caution">
    <text evidence="1">The sequence shown here is derived from an EMBL/GenBank/DDBJ whole genome shotgun (WGS) entry which is preliminary data.</text>
</comment>
<gene>
    <name evidence="1" type="ORF">KEU06_08920</name>
</gene>
<dbReference type="AlphaFoldDB" id="A0A942DWM8"/>
<dbReference type="RefSeq" id="WP_188254313.1">
    <property type="nucleotide sequence ID" value="NZ_JABVCF010000004.1"/>
</dbReference>
<protein>
    <submittedName>
        <fullName evidence="1">Uncharacterized protein</fullName>
    </submittedName>
</protein>
<evidence type="ECO:0000313" key="1">
    <source>
        <dbReference type="EMBL" id="MBS3648749.1"/>
    </source>
</evidence>
<proteinExistence type="predicted"/>
<organism evidence="1 2">
    <name type="scientific">Pseudaminobacter soli</name>
    <name type="common">ex Zhang et al. 2022</name>
    <dbReference type="NCBI Taxonomy" id="2831468"/>
    <lineage>
        <taxon>Bacteria</taxon>
        <taxon>Pseudomonadati</taxon>
        <taxon>Pseudomonadota</taxon>
        <taxon>Alphaproteobacteria</taxon>
        <taxon>Hyphomicrobiales</taxon>
        <taxon>Phyllobacteriaceae</taxon>
        <taxon>Pseudaminobacter</taxon>
    </lineage>
</organism>
<keyword evidence="2" id="KW-1185">Reference proteome</keyword>
<dbReference type="Proteomes" id="UP000680348">
    <property type="component" value="Unassembled WGS sequence"/>
</dbReference>
<accession>A0A942DWM8</accession>
<dbReference type="EMBL" id="JAGWCR010000004">
    <property type="protein sequence ID" value="MBS3648749.1"/>
    <property type="molecule type" value="Genomic_DNA"/>
</dbReference>
<sequence>MLDDLVRAIFTMHDKFERVSALHDIHEELTDEAFWSLFRRVWRESESLFLHGVEIRNMLTLARIQSPARFMAMSAEELDFIKRAARRDAPLKVYRGGSALNHTGFSWTTKRARAEQFANLSGSHQPTVTVGRLPVPNVLLFLSDENEVIAFPEMVEVDRIDDHHPPSEADIKLRRFQIVAQAKGPHALENLTPAEYFHKRIKDGAITKEAIVTHLRKSEEFLEPLGFTTRLATIRETLAGLEDG</sequence>